<protein>
    <submittedName>
        <fullName evidence="1">Uncharacterized protein</fullName>
    </submittedName>
</protein>
<evidence type="ECO:0000313" key="1">
    <source>
        <dbReference type="EMBL" id="CAI9619961.1"/>
    </source>
</evidence>
<dbReference type="Proteomes" id="UP001162483">
    <property type="component" value="Unassembled WGS sequence"/>
</dbReference>
<keyword evidence="2" id="KW-1185">Reference proteome</keyword>
<gene>
    <name evidence="1" type="ORF">SPARVUS_LOCUS15917008</name>
</gene>
<reference evidence="1" key="1">
    <citation type="submission" date="2023-05" db="EMBL/GenBank/DDBJ databases">
        <authorList>
            <person name="Stuckert A."/>
        </authorList>
    </citation>
    <scope>NUCLEOTIDE SEQUENCE</scope>
</reference>
<proteinExistence type="predicted"/>
<feature type="non-terminal residue" evidence="1">
    <location>
        <position position="116"/>
    </location>
</feature>
<accession>A0ABN9HDS8</accession>
<organism evidence="1 2">
    <name type="scientific">Staurois parvus</name>
    <dbReference type="NCBI Taxonomy" id="386267"/>
    <lineage>
        <taxon>Eukaryota</taxon>
        <taxon>Metazoa</taxon>
        <taxon>Chordata</taxon>
        <taxon>Craniata</taxon>
        <taxon>Vertebrata</taxon>
        <taxon>Euteleostomi</taxon>
        <taxon>Amphibia</taxon>
        <taxon>Batrachia</taxon>
        <taxon>Anura</taxon>
        <taxon>Neobatrachia</taxon>
        <taxon>Ranoidea</taxon>
        <taxon>Ranidae</taxon>
        <taxon>Staurois</taxon>
    </lineage>
</organism>
<comment type="caution">
    <text evidence="1">The sequence shown here is derived from an EMBL/GenBank/DDBJ whole genome shotgun (WGS) entry which is preliminary data.</text>
</comment>
<name>A0ABN9HDS8_9NEOB</name>
<evidence type="ECO:0000313" key="2">
    <source>
        <dbReference type="Proteomes" id="UP001162483"/>
    </source>
</evidence>
<dbReference type="EMBL" id="CATNWA010020801">
    <property type="protein sequence ID" value="CAI9619961.1"/>
    <property type="molecule type" value="Genomic_DNA"/>
</dbReference>
<feature type="non-terminal residue" evidence="1">
    <location>
        <position position="1"/>
    </location>
</feature>
<sequence>GQEQSGRQGAKGADWRVVRISRSQDRRSSIRVRDQAGSDRKQTGCRYRGSWETYTKALIASLAIPYMHLLQSASGVLADCRSEPLVAESTRWPVLVLQPTRQVSPTTIGESIPDSA</sequence>